<keyword evidence="2 8" id="KW-0436">Ligase</keyword>
<dbReference type="PANTHER" id="PTHR43740:SF2">
    <property type="entry name" value="LEUCINE--TRNA LIGASE, MITOCHONDRIAL"/>
    <property type="match status" value="1"/>
</dbReference>
<dbReference type="PANTHER" id="PTHR43740">
    <property type="entry name" value="LEUCYL-TRNA SYNTHETASE"/>
    <property type="match status" value="1"/>
</dbReference>
<evidence type="ECO:0000256" key="6">
    <source>
        <dbReference type="ARBA" id="ARBA00023146"/>
    </source>
</evidence>
<dbReference type="FunFam" id="3.40.50.620:FF:000077">
    <property type="entry name" value="Leucine--tRNA ligase"/>
    <property type="match status" value="1"/>
</dbReference>
<organism evidence="14 15">
    <name type="scientific">candidate division TM6 bacterium JCVI TM6SC1</name>
    <dbReference type="NCBI Taxonomy" id="1306947"/>
    <lineage>
        <taxon>Bacteria</taxon>
        <taxon>Candidatus Babelota</taxon>
        <taxon>Vermiphilus</taxon>
    </lineage>
</organism>
<evidence type="ECO:0000256" key="9">
    <source>
        <dbReference type="RuleBase" id="RU363039"/>
    </source>
</evidence>
<evidence type="ECO:0000259" key="10">
    <source>
        <dbReference type="Pfam" id="PF00133"/>
    </source>
</evidence>
<dbReference type="GO" id="GO:0005829">
    <property type="term" value="C:cytosol"/>
    <property type="evidence" value="ECO:0007669"/>
    <property type="project" value="TreeGrafter"/>
</dbReference>
<dbReference type="InterPro" id="IPR014729">
    <property type="entry name" value="Rossmann-like_a/b/a_fold"/>
</dbReference>
<comment type="caution">
    <text evidence="8">Lacks conserved residue(s) required for the propagation of feature annotation.</text>
</comment>
<dbReference type="EC" id="6.1.1.4" evidence="8"/>
<evidence type="ECO:0000256" key="7">
    <source>
        <dbReference type="ARBA" id="ARBA00047469"/>
    </source>
</evidence>
<dbReference type="Pfam" id="PF09334">
    <property type="entry name" value="tRNA-synt_1g"/>
    <property type="match status" value="1"/>
</dbReference>
<evidence type="ECO:0000256" key="4">
    <source>
        <dbReference type="ARBA" id="ARBA00022840"/>
    </source>
</evidence>
<keyword evidence="8" id="KW-0963">Cytoplasm</keyword>
<dbReference type="Gene3D" id="3.10.20.590">
    <property type="match status" value="1"/>
</dbReference>
<dbReference type="GO" id="GO:0005524">
    <property type="term" value="F:ATP binding"/>
    <property type="evidence" value="ECO:0007669"/>
    <property type="project" value="UniProtKB-UniRule"/>
</dbReference>
<protein>
    <recommendedName>
        <fullName evidence="8">Leucine--tRNA ligase</fullName>
        <ecNumber evidence="8">6.1.1.4</ecNumber>
    </recommendedName>
    <alternativeName>
        <fullName evidence="8">Leucyl-tRNA synthetase</fullName>
        <shortName evidence="8">LeuRS</shortName>
    </alternativeName>
</protein>
<evidence type="ECO:0000259" key="12">
    <source>
        <dbReference type="Pfam" id="PF09334"/>
    </source>
</evidence>
<dbReference type="EMBL" id="ARQD01000007">
    <property type="protein sequence ID" value="KIX84873.1"/>
    <property type="molecule type" value="Genomic_DNA"/>
</dbReference>
<dbReference type="InterPro" id="IPR015413">
    <property type="entry name" value="Methionyl/Leucyl_tRNA_Synth"/>
</dbReference>
<dbReference type="CDD" id="cd00812">
    <property type="entry name" value="LeuRS_core"/>
    <property type="match status" value="1"/>
</dbReference>
<evidence type="ECO:0000256" key="2">
    <source>
        <dbReference type="ARBA" id="ARBA00022598"/>
    </source>
</evidence>
<accession>A0A0D2JKF0</accession>
<dbReference type="Gene3D" id="1.10.730.10">
    <property type="entry name" value="Isoleucyl-tRNA Synthetase, Domain 1"/>
    <property type="match status" value="1"/>
</dbReference>
<keyword evidence="4 8" id="KW-0067">ATP-binding</keyword>
<dbReference type="AlphaFoldDB" id="A0A0D2JKF0"/>
<dbReference type="SUPFAM" id="SSF50677">
    <property type="entry name" value="ValRS/IleRS/LeuRS editing domain"/>
    <property type="match status" value="1"/>
</dbReference>
<name>A0A0D2JKF0_9BACT</name>
<comment type="catalytic activity">
    <reaction evidence="7 8">
        <text>tRNA(Leu) + L-leucine + ATP = L-leucyl-tRNA(Leu) + AMP + diphosphate</text>
        <dbReference type="Rhea" id="RHEA:11688"/>
        <dbReference type="Rhea" id="RHEA-COMP:9613"/>
        <dbReference type="Rhea" id="RHEA-COMP:9622"/>
        <dbReference type="ChEBI" id="CHEBI:30616"/>
        <dbReference type="ChEBI" id="CHEBI:33019"/>
        <dbReference type="ChEBI" id="CHEBI:57427"/>
        <dbReference type="ChEBI" id="CHEBI:78442"/>
        <dbReference type="ChEBI" id="CHEBI:78494"/>
        <dbReference type="ChEBI" id="CHEBI:456215"/>
        <dbReference type="EC" id="6.1.1.4"/>
    </reaction>
</comment>
<dbReference type="Gene3D" id="3.40.50.620">
    <property type="entry name" value="HUPs"/>
    <property type="match status" value="2"/>
</dbReference>
<evidence type="ECO:0000313" key="14">
    <source>
        <dbReference type="EMBL" id="KIX84873.1"/>
    </source>
</evidence>
<feature type="domain" description="Leucyl-tRNA synthetase editing" evidence="13">
    <location>
        <begin position="221"/>
        <end position="415"/>
    </location>
</feature>
<dbReference type="SUPFAM" id="SSF52374">
    <property type="entry name" value="Nucleotidylyl transferase"/>
    <property type="match status" value="1"/>
</dbReference>
<evidence type="ECO:0000259" key="13">
    <source>
        <dbReference type="Pfam" id="PF13603"/>
    </source>
</evidence>
<keyword evidence="3 8" id="KW-0547">Nucleotide-binding</keyword>
<evidence type="ECO:0000256" key="3">
    <source>
        <dbReference type="ARBA" id="ARBA00022741"/>
    </source>
</evidence>
<comment type="caution">
    <text evidence="14">The sequence shown here is derived from an EMBL/GenBank/DDBJ whole genome shotgun (WGS) entry which is preliminary data.</text>
</comment>
<dbReference type="Pfam" id="PF00133">
    <property type="entry name" value="tRNA-synt_1"/>
    <property type="match status" value="1"/>
</dbReference>
<dbReference type="InterPro" id="IPR009080">
    <property type="entry name" value="tRNAsynth_Ia_anticodon-bd"/>
</dbReference>
<dbReference type="GO" id="GO:0002161">
    <property type="term" value="F:aminoacyl-tRNA deacylase activity"/>
    <property type="evidence" value="ECO:0007669"/>
    <property type="project" value="InterPro"/>
</dbReference>
<sequence length="822" mass="93544">MSYDKVFKEIQEKWYATWEKEPPVRTRPAGEGEKYYCLDMFPYPSGSGLHVGHWRGYVLSDIYTRIKWLQGYNILHPMGWDAFGLPAENDAIKKGIKPQISTAANIANFKRQLKQLAALYDWDKELNTTDPSYYKWTQWIFLQMYKAGLAYRAHMPINWCPSCLTGLANEEVVNGGCERCGTAVELKEIPQWVLKITNYAERLLSDLDTLDWPEKVKTMQRNWIGKSEGVEIFFTAKDQSGNAVELPVYTTRPDTIFGVTFLVIAPEHTLLSSIVTPEQRAEVADYCRLARSTHAFGEMLDDDDAKKLGKTGIFTGSYAHNPVSKESVPVYVADYVLAEHGTGIVMGVPGHDERDFDFARVFDLSRPTVIVVPDGYLDDNNDLKKVYTEPGVVTNSGPFNGLTTREAHQAVIDYITQQGFGISVTRYKLRDWIFSRQRYWGEPIPLIHCGNCGIVPVPENELPILLPDVERYQPTGTGESPLADIADWVNTQCPTCKGPARRETNTMPQWAGSCWYFLRYPNPHLSSKPFSQEDMHYWLPVDLYVGGVEHAILHLLYSRFYIKFLYDLGFIPFAEPFKQLFNQGMILKHSAKTGMVEKMSKSKGNVVNPDDIIENYGTDALRMYVMFMGPPELDCEWNDSGIEGIKRFLNRLWNYLTDMDNRVSETENEEVGVTRRIHRFLKDFQERLDQFKPNTALSSMMELINDLMHDKAKIGLESLEKIIISLSVFAPFMGSQLTEQLLGKSLPECSWPFYDPVLAYTDHVTIPVQVNGKTRTSMQVAKGLTNSQLQSAAERAASRWLADAQVVKVIIVPDRLVNFVVT</sequence>
<dbReference type="InterPro" id="IPR013155">
    <property type="entry name" value="M/V/L/I-tRNA-synth_anticd-bd"/>
</dbReference>
<keyword evidence="15" id="KW-1185">Reference proteome</keyword>
<evidence type="ECO:0000259" key="11">
    <source>
        <dbReference type="Pfam" id="PF08264"/>
    </source>
</evidence>
<dbReference type="NCBIfam" id="TIGR00396">
    <property type="entry name" value="leuS_bact"/>
    <property type="match status" value="1"/>
</dbReference>
<dbReference type="FunFam" id="1.10.730.10:FF:000002">
    <property type="entry name" value="Leucine--tRNA ligase"/>
    <property type="match status" value="1"/>
</dbReference>
<dbReference type="FunFam" id="3.40.50.620:FF:000056">
    <property type="entry name" value="Leucine--tRNA ligase"/>
    <property type="match status" value="1"/>
</dbReference>
<gene>
    <name evidence="8" type="primary">leuS</name>
    <name evidence="14" type="ORF">J120_05110</name>
</gene>
<dbReference type="InterPro" id="IPR002300">
    <property type="entry name" value="aa-tRNA-synth_Ia"/>
</dbReference>
<feature type="domain" description="Methionyl/Leucyl tRNA synthetase" evidence="12">
    <location>
        <begin position="41"/>
        <end position="182"/>
    </location>
</feature>
<dbReference type="eggNOG" id="COG0495">
    <property type="taxonomic scope" value="Bacteria"/>
</dbReference>
<comment type="similarity">
    <text evidence="1 8 9">Belongs to the class-I aminoacyl-tRNA synthetase family.</text>
</comment>
<keyword evidence="6 8" id="KW-0030">Aminoacyl-tRNA synthetase</keyword>
<evidence type="ECO:0000256" key="1">
    <source>
        <dbReference type="ARBA" id="ARBA00005594"/>
    </source>
</evidence>
<keyword evidence="5 8" id="KW-0648">Protein biosynthesis</keyword>
<dbReference type="SUPFAM" id="SSF47323">
    <property type="entry name" value="Anticodon-binding domain of a subclass of class I aminoacyl-tRNA synthetases"/>
    <property type="match status" value="1"/>
</dbReference>
<dbReference type="Pfam" id="PF08264">
    <property type="entry name" value="Anticodon_1"/>
    <property type="match status" value="1"/>
</dbReference>
<dbReference type="PRINTS" id="PR00985">
    <property type="entry name" value="TRNASYNTHLEU"/>
</dbReference>
<evidence type="ECO:0000256" key="5">
    <source>
        <dbReference type="ARBA" id="ARBA00022917"/>
    </source>
</evidence>
<evidence type="ECO:0000256" key="8">
    <source>
        <dbReference type="HAMAP-Rule" id="MF_00049"/>
    </source>
</evidence>
<dbReference type="GO" id="GO:0004823">
    <property type="term" value="F:leucine-tRNA ligase activity"/>
    <property type="evidence" value="ECO:0007669"/>
    <property type="project" value="UniProtKB-UniRule"/>
</dbReference>
<dbReference type="Proteomes" id="UP000032214">
    <property type="component" value="Unassembled WGS sequence"/>
</dbReference>
<dbReference type="GO" id="GO:0006429">
    <property type="term" value="P:leucyl-tRNA aminoacylation"/>
    <property type="evidence" value="ECO:0007669"/>
    <property type="project" value="UniProtKB-UniRule"/>
</dbReference>
<reference evidence="14 15" key="1">
    <citation type="journal article" date="2013" name="Proc. Natl. Acad. Sci. U.S.A.">
        <title>Candidate phylum TM6 genome recovered from a hospital sink biofilm provides genomic insights into this uncultivated phylum.</title>
        <authorList>
            <person name="McLean J.S."/>
            <person name="Lombardo M.J."/>
            <person name="Badger J.H."/>
            <person name="Edlund A."/>
            <person name="Novotny M."/>
            <person name="Yee-Greenbaum J."/>
            <person name="Vyahhi N."/>
            <person name="Hall A.P."/>
            <person name="Yang Y."/>
            <person name="Dupont C.L."/>
            <person name="Ziegler M.G."/>
            <person name="Chitsaz H."/>
            <person name="Allen A.E."/>
            <person name="Yooseph S."/>
            <person name="Tesler G."/>
            <person name="Pevzner P.A."/>
            <person name="Friedman R.M."/>
            <person name="Nealson K.H."/>
            <person name="Venter J.C."/>
            <person name="Lasken R.S."/>
        </authorList>
    </citation>
    <scope>NUCLEOTIDE SEQUENCE [LARGE SCALE GENOMIC DNA]</scope>
    <source>
        <strain evidence="14 15">TM6SC1</strain>
    </source>
</reference>
<feature type="binding site" evidence="8">
    <location>
        <position position="601"/>
    </location>
    <ligand>
        <name>ATP</name>
        <dbReference type="ChEBI" id="CHEBI:30616"/>
    </ligand>
</feature>
<dbReference type="InterPro" id="IPR009008">
    <property type="entry name" value="Val/Leu/Ile-tRNA-synth_edit"/>
</dbReference>
<dbReference type="InterPro" id="IPR002302">
    <property type="entry name" value="Leu-tRNA-ligase"/>
</dbReference>
<evidence type="ECO:0000313" key="15">
    <source>
        <dbReference type="Proteomes" id="UP000032214"/>
    </source>
</evidence>
<feature type="short sequence motif" description="'KMSKS' region" evidence="8">
    <location>
        <begin position="598"/>
        <end position="602"/>
    </location>
</feature>
<dbReference type="Pfam" id="PF13603">
    <property type="entry name" value="tRNA-synt_1_2"/>
    <property type="match status" value="1"/>
</dbReference>
<dbReference type="STRING" id="1306947.J120_05110"/>
<feature type="domain" description="Aminoacyl-tRNA synthetase class Ia" evidence="10">
    <location>
        <begin position="429"/>
        <end position="630"/>
    </location>
</feature>
<feature type="domain" description="Methionyl/Valyl/Leucyl/Isoleucyl-tRNA synthetase anticodon-binding" evidence="11">
    <location>
        <begin position="675"/>
        <end position="785"/>
    </location>
</feature>
<proteinExistence type="inferred from homology"/>
<dbReference type="InterPro" id="IPR025709">
    <property type="entry name" value="Leu_tRNA-synth_edit"/>
</dbReference>
<comment type="subcellular location">
    <subcellularLocation>
        <location evidence="8">Cytoplasm</location>
    </subcellularLocation>
</comment>
<dbReference type="HAMAP" id="MF_00049_B">
    <property type="entry name" value="Leu_tRNA_synth_B"/>
    <property type="match status" value="1"/>
</dbReference>